<dbReference type="Proteomes" id="UP000203987">
    <property type="component" value="Genome"/>
</dbReference>
<reference evidence="1 2" key="1">
    <citation type="journal article" date="2007" name="J. Virol.">
        <title>Genomic and morphological features of a banchine polydnavirus: comparison with bracoviruses and ichnoviruses.</title>
        <authorList>
            <person name="Lapointe R."/>
            <person name="Tanaka K."/>
            <person name="Barney W.E."/>
            <person name="Whitfield J.B."/>
            <person name="Banks J.C."/>
            <person name="Beliveau C."/>
            <person name="Stoltz D."/>
            <person name="Webb B.A."/>
            <person name="Cusson M."/>
        </authorList>
    </citation>
    <scope>NUCLEOTIDE SEQUENCE [LARGE SCALE GENOMIC DNA]</scope>
</reference>
<dbReference type="KEGG" id="vg:5179571"/>
<proteinExistence type="predicted"/>
<evidence type="ECO:0000313" key="1">
    <source>
        <dbReference type="EMBL" id="BAF45515.1"/>
    </source>
</evidence>
<name>A2PZU3_9VIRU</name>
<protein>
    <submittedName>
        <fullName evidence="1">Uncharacterized protein</fullName>
    </submittedName>
</protein>
<evidence type="ECO:0000313" key="2">
    <source>
        <dbReference type="Proteomes" id="UP000203987"/>
    </source>
</evidence>
<organism evidence="1 2">
    <name type="scientific">Ichnoviriform fumiferanae</name>
    <dbReference type="NCBI Taxonomy" id="419435"/>
    <lineage>
        <taxon>Viruses</taxon>
        <taxon>Viruses incertae sedis</taxon>
        <taxon>Polydnaviriformidae</taxon>
        <taxon>Ichnoviriform</taxon>
    </lineage>
</organism>
<accession>A2PZU3</accession>
<dbReference type="GeneID" id="5179571"/>
<sequence length="164" mass="19151">MDDNWTKEVLYETMKYLLFETYCRDHFIESKSLHWISITWPIGVMIETDITIFLQNFGIFELQKIFRKVVPSLNNFRRYCVLFSHPGTINIGRPIRTISVFLVLTKFCQHHDNSTIVLPNHIEKIIVRLEHGSLSNNEFAVFAHPIRVLGVYVVKISSGVGQRI</sequence>
<dbReference type="RefSeq" id="YP_001029384.1">
    <property type="nucleotide sequence ID" value="NC_008888.1"/>
</dbReference>
<dbReference type="EMBL" id="AB289958">
    <property type="protein sequence ID" value="BAF45515.1"/>
    <property type="molecule type" value="Genomic_DNA"/>
</dbReference>